<comment type="subcellular location">
    <subcellularLocation>
        <location evidence="1">Membrane</location>
        <topology evidence="1">Multi-pass membrane protein</topology>
    </subcellularLocation>
</comment>
<feature type="transmembrane region" description="Helical" evidence="7">
    <location>
        <begin position="653"/>
        <end position="673"/>
    </location>
</feature>
<dbReference type="Proteomes" id="UP001295684">
    <property type="component" value="Unassembled WGS sequence"/>
</dbReference>
<gene>
    <name evidence="10" type="ORF">ECRASSUSDP1_LOCUS27918</name>
</gene>
<dbReference type="Pfam" id="PF02714">
    <property type="entry name" value="RSN1_7TM"/>
    <property type="match status" value="1"/>
</dbReference>
<feature type="transmembrane region" description="Helical" evidence="7">
    <location>
        <begin position="6"/>
        <end position="31"/>
    </location>
</feature>
<keyword evidence="5 7" id="KW-1133">Transmembrane helix</keyword>
<dbReference type="PANTHER" id="PTHR13018">
    <property type="entry name" value="PROBABLE MEMBRANE PROTEIN DUF221-RELATED"/>
    <property type="match status" value="1"/>
</dbReference>
<evidence type="ECO:0000256" key="5">
    <source>
        <dbReference type="ARBA" id="ARBA00022989"/>
    </source>
</evidence>
<evidence type="ECO:0000313" key="10">
    <source>
        <dbReference type="EMBL" id="CAI2386308.1"/>
    </source>
</evidence>
<feature type="transmembrane region" description="Helical" evidence="7">
    <location>
        <begin position="484"/>
        <end position="505"/>
    </location>
</feature>
<evidence type="ECO:0000256" key="3">
    <source>
        <dbReference type="ARBA" id="ARBA00022448"/>
    </source>
</evidence>
<evidence type="ECO:0000256" key="4">
    <source>
        <dbReference type="ARBA" id="ARBA00022692"/>
    </source>
</evidence>
<feature type="transmembrane region" description="Helical" evidence="7">
    <location>
        <begin position="680"/>
        <end position="696"/>
    </location>
</feature>
<dbReference type="GO" id="GO:0005227">
    <property type="term" value="F:calcium-activated cation channel activity"/>
    <property type="evidence" value="ECO:0007669"/>
    <property type="project" value="InterPro"/>
</dbReference>
<sequence length="802" mass="93527">MEGNNFEAICIVLFFNLLIFSIACLVSRIIWINGVGLEIPIDKKFYDVDFKKKRVFCSTSSFKVFWDFYIKIMTGFNTEYLTLNCGIDAYIYMLFQRKMMKLMLFYAVLSLLFAIPINVVASKNGEEWFERMTLNNKELDTLSCWVHCVLMIIFTVATIYTFYELKLEARNVYAEVQLKRSRTKDFEWLKTRTVHVRGLAPNDRKGEALIKKLNKELELIGGKVLTIINIPDFSKILELENKKFDVEDLLKIPPSKEPFLKKCMVAKKYRTKKYYQKQITDIENEIDDEICKPILSSGHAFICFDTIESANHCLRKFKLGVCDGASLWIRNLKDTLVACCKREHVQKKSTFSRFEDDDEGFMEDIIGEGDNYIIEQAKEPMDILWENMSGTRGLYFWRRLGLLAVCILVVLFLSTPAVVLAALKRMDVLKIHEFDFASYIPFGEYVMTYLPPLLILCINQIILLLIDIVAVLEKHQSHSDFQTAVFVKSVIYLNINMLLIPSLSFGKADSLFKLMLDKNYNPKELLGDIYYSDSGFFYVALIIQQGCLSSSFYVMRLNDLLTSYLSPWLADYKRKYMSDFMPWRRPAYQTFQYGYFYAQMMTIFAIILVFSSTVPIITLMGALYLFLKHGVDSFNLLTMHRKELESKSEMFDYILLTGHLILILYQLCLLFFFSSNDMNMASFVVILTIIISIVVWKKTNQQVFDEEQIPSLVMVERANQSLELSETSVSKWRREYSHPLLLISSSHPDHAYQVEVLQDRQMRRLSRLTFHAHPGEYSEDEKRNSIDFQNSFKRATQLRGHM</sequence>
<reference evidence="10" key="1">
    <citation type="submission" date="2023-07" db="EMBL/GenBank/DDBJ databases">
        <authorList>
            <consortium name="AG Swart"/>
            <person name="Singh M."/>
            <person name="Singh A."/>
            <person name="Seah K."/>
            <person name="Emmerich C."/>
        </authorList>
    </citation>
    <scope>NUCLEOTIDE SEQUENCE</scope>
    <source>
        <strain evidence="10">DP1</strain>
    </source>
</reference>
<evidence type="ECO:0000259" key="9">
    <source>
        <dbReference type="Pfam" id="PF13967"/>
    </source>
</evidence>
<evidence type="ECO:0000256" key="6">
    <source>
        <dbReference type="ARBA" id="ARBA00023136"/>
    </source>
</evidence>
<comment type="similarity">
    <text evidence="2">Belongs to the CSC1 (TC 1.A.17) family.</text>
</comment>
<dbReference type="Pfam" id="PF13967">
    <property type="entry name" value="RSN1_TM"/>
    <property type="match status" value="1"/>
</dbReference>
<feature type="transmembrane region" description="Helical" evidence="7">
    <location>
        <begin position="102"/>
        <end position="122"/>
    </location>
</feature>
<evidence type="ECO:0000259" key="8">
    <source>
        <dbReference type="Pfam" id="PF02714"/>
    </source>
</evidence>
<evidence type="ECO:0000256" key="7">
    <source>
        <dbReference type="SAM" id="Phobius"/>
    </source>
</evidence>
<dbReference type="InterPro" id="IPR045122">
    <property type="entry name" value="Csc1-like"/>
</dbReference>
<protein>
    <submittedName>
        <fullName evidence="10">Uncharacterized protein</fullName>
    </submittedName>
</protein>
<dbReference type="PANTHER" id="PTHR13018:SF5">
    <property type="entry name" value="RE44586P"/>
    <property type="match status" value="1"/>
</dbReference>
<dbReference type="InterPro" id="IPR032880">
    <property type="entry name" value="CSC1/OSCA1-like_N"/>
</dbReference>
<dbReference type="InterPro" id="IPR003864">
    <property type="entry name" value="CSC1/OSCA1-like_7TM"/>
</dbReference>
<keyword evidence="4 7" id="KW-0812">Transmembrane</keyword>
<proteinExistence type="inferred from homology"/>
<keyword evidence="6 7" id="KW-0472">Membrane</keyword>
<evidence type="ECO:0000313" key="11">
    <source>
        <dbReference type="Proteomes" id="UP001295684"/>
    </source>
</evidence>
<feature type="domain" description="CSC1/OSCA1-like N-terminal transmembrane" evidence="9">
    <location>
        <begin position="66"/>
        <end position="163"/>
    </location>
</feature>
<evidence type="ECO:0000256" key="2">
    <source>
        <dbReference type="ARBA" id="ARBA00007779"/>
    </source>
</evidence>
<feature type="transmembrane region" description="Helical" evidence="7">
    <location>
        <begin position="535"/>
        <end position="555"/>
    </location>
</feature>
<name>A0AAD1Y709_EUPCR</name>
<feature type="transmembrane region" description="Helical" evidence="7">
    <location>
        <begin position="449"/>
        <end position="472"/>
    </location>
</feature>
<feature type="domain" description="CSC1/OSCA1-like 7TM region" evidence="8">
    <location>
        <begin position="398"/>
        <end position="671"/>
    </location>
</feature>
<evidence type="ECO:0000256" key="1">
    <source>
        <dbReference type="ARBA" id="ARBA00004141"/>
    </source>
</evidence>
<keyword evidence="3" id="KW-0813">Transport</keyword>
<feature type="transmembrane region" description="Helical" evidence="7">
    <location>
        <begin position="142"/>
        <end position="163"/>
    </location>
</feature>
<feature type="transmembrane region" description="Helical" evidence="7">
    <location>
        <begin position="594"/>
        <end position="627"/>
    </location>
</feature>
<keyword evidence="11" id="KW-1185">Reference proteome</keyword>
<dbReference type="AlphaFoldDB" id="A0AAD1Y709"/>
<comment type="caution">
    <text evidence="10">The sequence shown here is derived from an EMBL/GenBank/DDBJ whole genome shotgun (WGS) entry which is preliminary data.</text>
</comment>
<feature type="transmembrane region" description="Helical" evidence="7">
    <location>
        <begin position="400"/>
        <end position="423"/>
    </location>
</feature>
<accession>A0AAD1Y709</accession>
<dbReference type="GO" id="GO:0005886">
    <property type="term" value="C:plasma membrane"/>
    <property type="evidence" value="ECO:0007669"/>
    <property type="project" value="TreeGrafter"/>
</dbReference>
<organism evidence="10 11">
    <name type="scientific">Euplotes crassus</name>
    <dbReference type="NCBI Taxonomy" id="5936"/>
    <lineage>
        <taxon>Eukaryota</taxon>
        <taxon>Sar</taxon>
        <taxon>Alveolata</taxon>
        <taxon>Ciliophora</taxon>
        <taxon>Intramacronucleata</taxon>
        <taxon>Spirotrichea</taxon>
        <taxon>Hypotrichia</taxon>
        <taxon>Euplotida</taxon>
        <taxon>Euplotidae</taxon>
        <taxon>Moneuplotes</taxon>
    </lineage>
</organism>
<dbReference type="EMBL" id="CAMPGE010028807">
    <property type="protein sequence ID" value="CAI2386308.1"/>
    <property type="molecule type" value="Genomic_DNA"/>
</dbReference>